<dbReference type="AlphaFoldDB" id="A0ABD0JQ76"/>
<dbReference type="Pfam" id="PF12796">
    <property type="entry name" value="Ank_2"/>
    <property type="match status" value="2"/>
</dbReference>
<protein>
    <submittedName>
        <fullName evidence="6">Uncharacterized protein</fullName>
    </submittedName>
</protein>
<feature type="signal peptide" evidence="5">
    <location>
        <begin position="1"/>
        <end position="24"/>
    </location>
</feature>
<feature type="repeat" description="ANK" evidence="3">
    <location>
        <begin position="207"/>
        <end position="239"/>
    </location>
</feature>
<evidence type="ECO:0000256" key="4">
    <source>
        <dbReference type="SAM" id="MobiDB-lite"/>
    </source>
</evidence>
<dbReference type="InterPro" id="IPR002110">
    <property type="entry name" value="Ankyrin_rpt"/>
</dbReference>
<gene>
    <name evidence="6" type="ORF">BaRGS_00031902</name>
</gene>
<evidence type="ECO:0000313" key="7">
    <source>
        <dbReference type="Proteomes" id="UP001519460"/>
    </source>
</evidence>
<dbReference type="SUPFAM" id="SSF48403">
    <property type="entry name" value="Ankyrin repeat"/>
    <property type="match status" value="1"/>
</dbReference>
<comment type="caution">
    <text evidence="6">The sequence shown here is derived from an EMBL/GenBank/DDBJ whole genome shotgun (WGS) entry which is preliminary data.</text>
</comment>
<dbReference type="SMART" id="SM00248">
    <property type="entry name" value="ANK"/>
    <property type="match status" value="5"/>
</dbReference>
<reference evidence="6 7" key="1">
    <citation type="journal article" date="2023" name="Sci. Data">
        <title>Genome assembly of the Korean intertidal mud-creeper Batillaria attramentaria.</title>
        <authorList>
            <person name="Patra A.K."/>
            <person name="Ho P.T."/>
            <person name="Jun S."/>
            <person name="Lee S.J."/>
            <person name="Kim Y."/>
            <person name="Won Y.J."/>
        </authorList>
    </citation>
    <scope>NUCLEOTIDE SEQUENCE [LARGE SCALE GENOMIC DNA]</scope>
    <source>
        <strain evidence="6">Wonlab-2016</strain>
    </source>
</reference>
<feature type="compositionally biased region" description="Basic residues" evidence="4">
    <location>
        <begin position="271"/>
        <end position="283"/>
    </location>
</feature>
<dbReference type="PANTHER" id="PTHR24171">
    <property type="entry name" value="ANKYRIN REPEAT DOMAIN-CONTAINING PROTEIN 39-RELATED"/>
    <property type="match status" value="1"/>
</dbReference>
<evidence type="ECO:0000256" key="5">
    <source>
        <dbReference type="SAM" id="SignalP"/>
    </source>
</evidence>
<dbReference type="Proteomes" id="UP001519460">
    <property type="component" value="Unassembled WGS sequence"/>
</dbReference>
<dbReference type="PANTHER" id="PTHR24171:SF8">
    <property type="entry name" value="BRCA1-ASSOCIATED RING DOMAIN PROTEIN 1"/>
    <property type="match status" value="1"/>
</dbReference>
<feature type="chain" id="PRO_5044785162" evidence="5">
    <location>
        <begin position="25"/>
        <end position="415"/>
    </location>
</feature>
<feature type="repeat" description="ANK" evidence="3">
    <location>
        <begin position="174"/>
        <end position="206"/>
    </location>
</feature>
<dbReference type="EMBL" id="JACVVK020000364">
    <property type="protein sequence ID" value="KAK7476820.1"/>
    <property type="molecule type" value="Genomic_DNA"/>
</dbReference>
<sequence length="415" mass="44636">MDTRALLFVCASVVAAAATGPTSCEAPKVHKGQPTKVTCYFSTDVSKTKDEITVLKYDNDWNDTKLIPEAANDSGLQETTGQNQMDGSIEIQREDGKSNDAAAAVVPRPRGCNTPTLNAADTPKESVELLEIKEGHFLSGDIEELLLACKTGDDEKVQTMLESNKDLVNAIGSSGESALHVACQHGRSAIVDRLLASGAIVTAKDKDGWTPLHCASMSGVVPTVHLLLQCGANVNSLTNDMSTALHVVCGNTDLNFEYSQVVSNDSANIKTKQKGTTKGKGKKTTPEKPTEAESADESQSSVAWKLLMSGADVGAKDCRGRTPLHLACLYGKEAIVSMMFGNTLREDVAKSMCKVINLRDKEKRTPLHMAYLAGNERIVKMLIERGANIKFTDNFGFRPADLAQGSQRDDFVVLL</sequence>
<name>A0ABD0JQ76_9CAEN</name>
<evidence type="ECO:0000256" key="3">
    <source>
        <dbReference type="PROSITE-ProRule" id="PRU00023"/>
    </source>
</evidence>
<dbReference type="Gene3D" id="1.25.40.20">
    <property type="entry name" value="Ankyrin repeat-containing domain"/>
    <property type="match status" value="3"/>
</dbReference>
<feature type="repeat" description="ANK" evidence="3">
    <location>
        <begin position="362"/>
        <end position="394"/>
    </location>
</feature>
<feature type="repeat" description="ANK" evidence="3">
    <location>
        <begin position="319"/>
        <end position="351"/>
    </location>
</feature>
<evidence type="ECO:0000256" key="2">
    <source>
        <dbReference type="ARBA" id="ARBA00023043"/>
    </source>
</evidence>
<proteinExistence type="predicted"/>
<evidence type="ECO:0000256" key="1">
    <source>
        <dbReference type="ARBA" id="ARBA00022737"/>
    </source>
</evidence>
<feature type="region of interest" description="Disordered" evidence="4">
    <location>
        <begin position="269"/>
        <end position="297"/>
    </location>
</feature>
<keyword evidence="5" id="KW-0732">Signal</keyword>
<dbReference type="PRINTS" id="PR01415">
    <property type="entry name" value="ANKYRIN"/>
</dbReference>
<dbReference type="PROSITE" id="PS50297">
    <property type="entry name" value="ANK_REP_REGION"/>
    <property type="match status" value="3"/>
</dbReference>
<evidence type="ECO:0000313" key="6">
    <source>
        <dbReference type="EMBL" id="KAK7476820.1"/>
    </source>
</evidence>
<dbReference type="PROSITE" id="PS50088">
    <property type="entry name" value="ANK_REPEAT"/>
    <property type="match status" value="4"/>
</dbReference>
<dbReference type="InterPro" id="IPR036770">
    <property type="entry name" value="Ankyrin_rpt-contain_sf"/>
</dbReference>
<keyword evidence="2 3" id="KW-0040">ANK repeat</keyword>
<keyword evidence="7" id="KW-1185">Reference proteome</keyword>
<keyword evidence="1" id="KW-0677">Repeat</keyword>
<accession>A0ABD0JQ76</accession>
<organism evidence="6 7">
    <name type="scientific">Batillaria attramentaria</name>
    <dbReference type="NCBI Taxonomy" id="370345"/>
    <lineage>
        <taxon>Eukaryota</taxon>
        <taxon>Metazoa</taxon>
        <taxon>Spiralia</taxon>
        <taxon>Lophotrochozoa</taxon>
        <taxon>Mollusca</taxon>
        <taxon>Gastropoda</taxon>
        <taxon>Caenogastropoda</taxon>
        <taxon>Sorbeoconcha</taxon>
        <taxon>Cerithioidea</taxon>
        <taxon>Batillariidae</taxon>
        <taxon>Batillaria</taxon>
    </lineage>
</organism>